<evidence type="ECO:0000256" key="13">
    <source>
        <dbReference type="ARBA" id="ARBA00033392"/>
    </source>
</evidence>
<evidence type="ECO:0000256" key="8">
    <source>
        <dbReference type="ARBA" id="ARBA00022603"/>
    </source>
</evidence>
<comment type="subunit">
    <text evidence="4 15 16">Homodimer.</text>
</comment>
<protein>
    <recommendedName>
        <fullName evidence="6 15">tRNA (guanine-N(1)-)-methyltransferase</fullName>
        <ecNumber evidence="5 15">2.1.1.228</ecNumber>
    </recommendedName>
    <alternativeName>
        <fullName evidence="12 15">M1G-methyltransferase</fullName>
    </alternativeName>
    <alternativeName>
        <fullName evidence="13 15">tRNA [GM37] methyltransferase</fullName>
    </alternativeName>
</protein>
<dbReference type="Pfam" id="PF01746">
    <property type="entry name" value="tRNA_m1G_MT"/>
    <property type="match status" value="1"/>
</dbReference>
<dbReference type="NCBIfam" id="TIGR00088">
    <property type="entry name" value="trmD"/>
    <property type="match status" value="1"/>
</dbReference>
<dbReference type="PANTHER" id="PTHR46417">
    <property type="entry name" value="TRNA (GUANINE-N(1)-)-METHYLTRANSFERASE"/>
    <property type="match status" value="1"/>
</dbReference>
<dbReference type="Proteomes" id="UP000231152">
    <property type="component" value="Unassembled WGS sequence"/>
</dbReference>
<dbReference type="EMBL" id="PFET01000001">
    <property type="protein sequence ID" value="PJE76304.1"/>
    <property type="molecule type" value="Genomic_DNA"/>
</dbReference>
<evidence type="ECO:0000256" key="7">
    <source>
        <dbReference type="ARBA" id="ARBA00022490"/>
    </source>
</evidence>
<dbReference type="Gene3D" id="1.10.1270.20">
    <property type="entry name" value="tRNA(m1g37)methyltransferase, domain 2"/>
    <property type="match status" value="1"/>
</dbReference>
<evidence type="ECO:0000256" key="1">
    <source>
        <dbReference type="ARBA" id="ARBA00002634"/>
    </source>
</evidence>
<dbReference type="AlphaFoldDB" id="A0A2M8LFS2"/>
<comment type="function">
    <text evidence="1 15 16">Specifically methylates guanosine-37 in various tRNAs.</text>
</comment>
<comment type="catalytic activity">
    <reaction evidence="14 15 16">
        <text>guanosine(37) in tRNA + S-adenosyl-L-methionine = N(1)-methylguanosine(37) in tRNA + S-adenosyl-L-homocysteine + H(+)</text>
        <dbReference type="Rhea" id="RHEA:36899"/>
        <dbReference type="Rhea" id="RHEA-COMP:10145"/>
        <dbReference type="Rhea" id="RHEA-COMP:10147"/>
        <dbReference type="ChEBI" id="CHEBI:15378"/>
        <dbReference type="ChEBI" id="CHEBI:57856"/>
        <dbReference type="ChEBI" id="CHEBI:59789"/>
        <dbReference type="ChEBI" id="CHEBI:73542"/>
        <dbReference type="ChEBI" id="CHEBI:74269"/>
        <dbReference type="EC" id="2.1.1.228"/>
    </reaction>
</comment>
<keyword evidence="11 15" id="KW-0819">tRNA processing</keyword>
<dbReference type="InterPro" id="IPR016009">
    <property type="entry name" value="tRNA_MeTrfase_TRMD/TRM10"/>
</dbReference>
<evidence type="ECO:0000256" key="9">
    <source>
        <dbReference type="ARBA" id="ARBA00022679"/>
    </source>
</evidence>
<dbReference type="InterPro" id="IPR002649">
    <property type="entry name" value="tRNA_m1G_MeTrfase_TrmD"/>
</dbReference>
<dbReference type="InterPro" id="IPR029028">
    <property type="entry name" value="Alpha/beta_knot_MTases"/>
</dbReference>
<dbReference type="InterPro" id="IPR023148">
    <property type="entry name" value="tRNA_m1G_MeTrfase_C_sf"/>
</dbReference>
<evidence type="ECO:0000259" key="17">
    <source>
        <dbReference type="Pfam" id="PF01746"/>
    </source>
</evidence>
<dbReference type="NCBIfam" id="NF000648">
    <property type="entry name" value="PRK00026.1"/>
    <property type="match status" value="1"/>
</dbReference>
<organism evidence="18 19">
    <name type="scientific">Candidatus Uhrbacteria bacterium CG10_big_fil_rev_8_21_14_0_10_48_11</name>
    <dbReference type="NCBI Taxonomy" id="1975037"/>
    <lineage>
        <taxon>Bacteria</taxon>
        <taxon>Candidatus Uhriibacteriota</taxon>
    </lineage>
</organism>
<dbReference type="SUPFAM" id="SSF75217">
    <property type="entry name" value="alpha/beta knot"/>
    <property type="match status" value="1"/>
</dbReference>
<evidence type="ECO:0000256" key="16">
    <source>
        <dbReference type="RuleBase" id="RU003464"/>
    </source>
</evidence>
<dbReference type="CDD" id="cd18080">
    <property type="entry name" value="TrmD-like"/>
    <property type="match status" value="1"/>
</dbReference>
<reference evidence="18 19" key="1">
    <citation type="submission" date="2017-09" db="EMBL/GenBank/DDBJ databases">
        <title>Depth-based differentiation of microbial function through sediment-hosted aquifers and enrichment of novel symbionts in the deep terrestrial subsurface.</title>
        <authorList>
            <person name="Probst A.J."/>
            <person name="Ladd B."/>
            <person name="Jarett J.K."/>
            <person name="Geller-Mcgrath D.E."/>
            <person name="Sieber C.M."/>
            <person name="Emerson J.B."/>
            <person name="Anantharaman K."/>
            <person name="Thomas B.C."/>
            <person name="Malmstrom R."/>
            <person name="Stieglmeier M."/>
            <person name="Klingl A."/>
            <person name="Woyke T."/>
            <person name="Ryan C.M."/>
            <person name="Banfield J.F."/>
        </authorList>
    </citation>
    <scope>NUCLEOTIDE SEQUENCE [LARGE SCALE GENOMIC DNA]</scope>
    <source>
        <strain evidence="18">CG10_big_fil_rev_8_21_14_0_10_48_11</strain>
    </source>
</reference>
<dbReference type="EC" id="2.1.1.228" evidence="5 15"/>
<dbReference type="GO" id="GO:0005829">
    <property type="term" value="C:cytosol"/>
    <property type="evidence" value="ECO:0007669"/>
    <property type="project" value="TreeGrafter"/>
</dbReference>
<feature type="domain" description="tRNA methyltransferase TRMD/TRM10-type" evidence="17">
    <location>
        <begin position="1"/>
        <end position="233"/>
    </location>
</feature>
<evidence type="ECO:0000256" key="6">
    <source>
        <dbReference type="ARBA" id="ARBA00014679"/>
    </source>
</evidence>
<comment type="caution">
    <text evidence="18">The sequence shown here is derived from an EMBL/GenBank/DDBJ whole genome shotgun (WGS) entry which is preliminary data.</text>
</comment>
<evidence type="ECO:0000256" key="4">
    <source>
        <dbReference type="ARBA" id="ARBA00011738"/>
    </source>
</evidence>
<evidence type="ECO:0000256" key="14">
    <source>
        <dbReference type="ARBA" id="ARBA00047783"/>
    </source>
</evidence>
<sequence length="233" mass="26377">MCIDILTLFPHIFDSYLNESILKRAQEKKLVSIHTHNIRDEATDKHHTADDRPYGGGAGMVMIAEPILKTVASITKGSDVKKAKRKVVILSAKGKPFTQKTAYRWAKQYDQLILISSRYEGIDERVKTALKAEEVSIGPYVTTDGDVAAMVLISAVARLVPGVIRLASLAEESHWDALVKEEAEDNGELEYPHYTRPEVLKWKGKKYRVPKLLLTGDHKKIELWRKSKRKKKT</sequence>
<dbReference type="InterPro" id="IPR029026">
    <property type="entry name" value="tRNA_m1G_MTases_N"/>
</dbReference>
<comment type="caution">
    <text evidence="15">Lacks conserved residue(s) required for the propagation of feature annotation.</text>
</comment>
<evidence type="ECO:0000313" key="18">
    <source>
        <dbReference type="EMBL" id="PJE76304.1"/>
    </source>
</evidence>
<dbReference type="GO" id="GO:0052906">
    <property type="term" value="F:tRNA (guanine(37)-N1)-methyltransferase activity"/>
    <property type="evidence" value="ECO:0007669"/>
    <property type="project" value="UniProtKB-UniRule"/>
</dbReference>
<comment type="similarity">
    <text evidence="3 15 16">Belongs to the RNA methyltransferase TrmD family.</text>
</comment>
<dbReference type="HAMAP" id="MF_00605">
    <property type="entry name" value="TrmD"/>
    <property type="match status" value="1"/>
</dbReference>
<dbReference type="PIRSF" id="PIRSF000386">
    <property type="entry name" value="tRNA_mtase"/>
    <property type="match status" value="1"/>
</dbReference>
<comment type="subcellular location">
    <subcellularLocation>
        <location evidence="2 15 16">Cytoplasm</location>
    </subcellularLocation>
</comment>
<evidence type="ECO:0000256" key="2">
    <source>
        <dbReference type="ARBA" id="ARBA00004496"/>
    </source>
</evidence>
<gene>
    <name evidence="15" type="primary">trmD</name>
    <name evidence="18" type="ORF">COV04_00300</name>
</gene>
<keyword evidence="10 15" id="KW-0949">S-adenosyl-L-methionine</keyword>
<evidence type="ECO:0000256" key="10">
    <source>
        <dbReference type="ARBA" id="ARBA00022691"/>
    </source>
</evidence>
<evidence type="ECO:0000256" key="15">
    <source>
        <dbReference type="HAMAP-Rule" id="MF_00605"/>
    </source>
</evidence>
<evidence type="ECO:0000313" key="19">
    <source>
        <dbReference type="Proteomes" id="UP000231152"/>
    </source>
</evidence>
<keyword evidence="8 15" id="KW-0489">Methyltransferase</keyword>
<evidence type="ECO:0000256" key="5">
    <source>
        <dbReference type="ARBA" id="ARBA00012807"/>
    </source>
</evidence>
<keyword evidence="9 15" id="KW-0808">Transferase</keyword>
<evidence type="ECO:0000256" key="12">
    <source>
        <dbReference type="ARBA" id="ARBA00029736"/>
    </source>
</evidence>
<evidence type="ECO:0000256" key="3">
    <source>
        <dbReference type="ARBA" id="ARBA00007630"/>
    </source>
</evidence>
<dbReference type="Gene3D" id="3.40.1280.10">
    <property type="match status" value="1"/>
</dbReference>
<accession>A0A2M8LFS2</accession>
<name>A0A2M8LFS2_9BACT</name>
<dbReference type="GO" id="GO:0002939">
    <property type="term" value="P:tRNA N1-guanine methylation"/>
    <property type="evidence" value="ECO:0007669"/>
    <property type="project" value="TreeGrafter"/>
</dbReference>
<dbReference type="PANTHER" id="PTHR46417:SF1">
    <property type="entry name" value="TRNA (GUANINE-N(1)-)-METHYLTRANSFERASE"/>
    <property type="match status" value="1"/>
</dbReference>
<keyword evidence="7 15" id="KW-0963">Cytoplasm</keyword>
<evidence type="ECO:0000256" key="11">
    <source>
        <dbReference type="ARBA" id="ARBA00022694"/>
    </source>
</evidence>
<proteinExistence type="inferred from homology"/>